<name>A0A392MZ89_9FABA</name>
<keyword evidence="2" id="KW-1185">Reference proteome</keyword>
<dbReference type="PANTHER" id="PTHR32166">
    <property type="entry name" value="OSJNBA0013A04.12 PROTEIN"/>
    <property type="match status" value="1"/>
</dbReference>
<dbReference type="Proteomes" id="UP000265520">
    <property type="component" value="Unassembled WGS sequence"/>
</dbReference>
<dbReference type="AlphaFoldDB" id="A0A392MZ89"/>
<reference evidence="1 2" key="1">
    <citation type="journal article" date="2018" name="Front. Plant Sci.">
        <title>Red Clover (Trifolium pratense) and Zigzag Clover (T. medium) - A Picture of Genomic Similarities and Differences.</title>
        <authorList>
            <person name="Dluhosova J."/>
            <person name="Istvanek J."/>
            <person name="Nedelnik J."/>
            <person name="Repkova J."/>
        </authorList>
    </citation>
    <scope>NUCLEOTIDE SEQUENCE [LARGE SCALE GENOMIC DNA]</scope>
    <source>
        <strain evidence="2">cv. 10/8</strain>
        <tissue evidence="1">Leaf</tissue>
    </source>
</reference>
<protein>
    <submittedName>
        <fullName evidence="1">HAT family dimerization domain containing protein</fullName>
    </submittedName>
</protein>
<dbReference type="InterPro" id="IPR012337">
    <property type="entry name" value="RNaseH-like_sf"/>
</dbReference>
<comment type="caution">
    <text evidence="1">The sequence shown here is derived from an EMBL/GenBank/DDBJ whole genome shotgun (WGS) entry which is preliminary data.</text>
</comment>
<evidence type="ECO:0000313" key="2">
    <source>
        <dbReference type="Proteomes" id="UP000265520"/>
    </source>
</evidence>
<sequence length="292" mass="32956">LHDHDNKRGLIRLFTSKEWKSSEFTEVGKWVEDVVLDKEFWKNVGICYKSPNRLLFALGLVNLIREPAMGFVYEEMEKAKEEIRMGLSEGGVERESLMLTQKIIDECWDKKAYSPLHAAGYFLNPQFHYSPGFRDDIKIKCGLQQCITRMVADPEERSKIEIQLDDFDKQANDFSHPIAAITADEEIPAVWWASFADGQPELQKFAIRVLSLTSSSYGGPDLQLAIQTAHGNSLSQKTPTDVLFVMANSELGIEKKAPVEINLDDNETVEGLDVDALDLDTLCLKPQDDVAD</sequence>
<evidence type="ECO:0000313" key="1">
    <source>
        <dbReference type="EMBL" id="MCH92018.1"/>
    </source>
</evidence>
<feature type="non-terminal residue" evidence="1">
    <location>
        <position position="1"/>
    </location>
</feature>
<dbReference type="SUPFAM" id="SSF53098">
    <property type="entry name" value="Ribonuclease H-like"/>
    <property type="match status" value="1"/>
</dbReference>
<organism evidence="1 2">
    <name type="scientific">Trifolium medium</name>
    <dbReference type="NCBI Taxonomy" id="97028"/>
    <lineage>
        <taxon>Eukaryota</taxon>
        <taxon>Viridiplantae</taxon>
        <taxon>Streptophyta</taxon>
        <taxon>Embryophyta</taxon>
        <taxon>Tracheophyta</taxon>
        <taxon>Spermatophyta</taxon>
        <taxon>Magnoliopsida</taxon>
        <taxon>eudicotyledons</taxon>
        <taxon>Gunneridae</taxon>
        <taxon>Pentapetalae</taxon>
        <taxon>rosids</taxon>
        <taxon>fabids</taxon>
        <taxon>Fabales</taxon>
        <taxon>Fabaceae</taxon>
        <taxon>Papilionoideae</taxon>
        <taxon>50 kb inversion clade</taxon>
        <taxon>NPAAA clade</taxon>
        <taxon>Hologalegina</taxon>
        <taxon>IRL clade</taxon>
        <taxon>Trifolieae</taxon>
        <taxon>Trifolium</taxon>
    </lineage>
</organism>
<gene>
    <name evidence="1" type="ORF">A2U01_0012950</name>
</gene>
<dbReference type="PANTHER" id="PTHR32166:SF122">
    <property type="entry name" value="OS09G0499600 PROTEIN"/>
    <property type="match status" value="1"/>
</dbReference>
<accession>A0A392MZ89</accession>
<proteinExistence type="predicted"/>
<dbReference type="EMBL" id="LXQA010021678">
    <property type="protein sequence ID" value="MCH92018.1"/>
    <property type="molecule type" value="Genomic_DNA"/>
</dbReference>